<protein>
    <recommendedName>
        <fullName evidence="7">Methylated-DNA-[protein]-cysteine S-methyltransferase DNA binding domain-containing protein</fullName>
    </recommendedName>
</protein>
<keyword evidence="4" id="KW-0227">DNA damage</keyword>
<comment type="catalytic activity">
    <reaction evidence="1">
        <text>a 4-O-methyl-thymidine in DNA + L-cysteinyl-[protein] = a thymidine in DNA + S-methyl-L-cysteinyl-[protein]</text>
        <dbReference type="Rhea" id="RHEA:53428"/>
        <dbReference type="Rhea" id="RHEA-COMP:10131"/>
        <dbReference type="Rhea" id="RHEA-COMP:10132"/>
        <dbReference type="Rhea" id="RHEA-COMP:13555"/>
        <dbReference type="Rhea" id="RHEA-COMP:13556"/>
        <dbReference type="ChEBI" id="CHEBI:29950"/>
        <dbReference type="ChEBI" id="CHEBI:82612"/>
        <dbReference type="ChEBI" id="CHEBI:137386"/>
        <dbReference type="ChEBI" id="CHEBI:137387"/>
        <dbReference type="EC" id="2.1.1.63"/>
    </reaction>
</comment>
<dbReference type="GO" id="GO:0032259">
    <property type="term" value="P:methylation"/>
    <property type="evidence" value="ECO:0007669"/>
    <property type="project" value="UniProtKB-KW"/>
</dbReference>
<dbReference type="InterPro" id="IPR001497">
    <property type="entry name" value="MethylDNA_cys_MeTrfase_AS"/>
</dbReference>
<dbReference type="Proteomes" id="UP000177309">
    <property type="component" value="Unassembled WGS sequence"/>
</dbReference>
<evidence type="ECO:0000313" key="9">
    <source>
        <dbReference type="Proteomes" id="UP000177309"/>
    </source>
</evidence>
<evidence type="ECO:0000256" key="6">
    <source>
        <dbReference type="ARBA" id="ARBA00049348"/>
    </source>
</evidence>
<evidence type="ECO:0000256" key="5">
    <source>
        <dbReference type="ARBA" id="ARBA00023204"/>
    </source>
</evidence>
<name>A0A1F4TMZ2_UNCSA</name>
<evidence type="ECO:0000256" key="4">
    <source>
        <dbReference type="ARBA" id="ARBA00022763"/>
    </source>
</evidence>
<evidence type="ECO:0000259" key="7">
    <source>
        <dbReference type="Pfam" id="PF01035"/>
    </source>
</evidence>
<organism evidence="8 9">
    <name type="scientific">candidate division WOR-1 bacterium RIFOXYC2_FULL_41_25</name>
    <dbReference type="NCBI Taxonomy" id="1802586"/>
    <lineage>
        <taxon>Bacteria</taxon>
        <taxon>Bacillati</taxon>
        <taxon>Saganbacteria</taxon>
    </lineage>
</organism>
<dbReference type="AlphaFoldDB" id="A0A1F4TMZ2"/>
<dbReference type="InterPro" id="IPR014048">
    <property type="entry name" value="MethylDNA_cys_MeTrfase_DNA-bd"/>
</dbReference>
<dbReference type="Pfam" id="PF01035">
    <property type="entry name" value="DNA_binding_1"/>
    <property type="match status" value="1"/>
</dbReference>
<comment type="caution">
    <text evidence="8">The sequence shown here is derived from an EMBL/GenBank/DDBJ whole genome shotgun (WGS) entry which is preliminary data.</text>
</comment>
<evidence type="ECO:0000256" key="3">
    <source>
        <dbReference type="ARBA" id="ARBA00022679"/>
    </source>
</evidence>
<dbReference type="GO" id="GO:0006281">
    <property type="term" value="P:DNA repair"/>
    <property type="evidence" value="ECO:0007669"/>
    <property type="project" value="UniProtKB-KW"/>
</dbReference>
<keyword evidence="5" id="KW-0234">DNA repair</keyword>
<dbReference type="GO" id="GO:0003908">
    <property type="term" value="F:methylated-DNA-[protein]-cysteine S-methyltransferase activity"/>
    <property type="evidence" value="ECO:0007669"/>
    <property type="project" value="UniProtKB-EC"/>
</dbReference>
<dbReference type="EMBL" id="MEUI01000023">
    <property type="protein sequence ID" value="OGC34064.1"/>
    <property type="molecule type" value="Genomic_DNA"/>
</dbReference>
<comment type="catalytic activity">
    <reaction evidence="6">
        <text>a 6-O-methyl-2'-deoxyguanosine in DNA + L-cysteinyl-[protein] = S-methyl-L-cysteinyl-[protein] + a 2'-deoxyguanosine in DNA</text>
        <dbReference type="Rhea" id="RHEA:24000"/>
        <dbReference type="Rhea" id="RHEA-COMP:10131"/>
        <dbReference type="Rhea" id="RHEA-COMP:10132"/>
        <dbReference type="Rhea" id="RHEA-COMP:11367"/>
        <dbReference type="Rhea" id="RHEA-COMP:11368"/>
        <dbReference type="ChEBI" id="CHEBI:29950"/>
        <dbReference type="ChEBI" id="CHEBI:82612"/>
        <dbReference type="ChEBI" id="CHEBI:85445"/>
        <dbReference type="ChEBI" id="CHEBI:85448"/>
        <dbReference type="EC" id="2.1.1.63"/>
    </reaction>
</comment>
<keyword evidence="3" id="KW-0808">Transferase</keyword>
<dbReference type="SUPFAM" id="SSF46767">
    <property type="entry name" value="Methylated DNA-protein cysteine methyltransferase, C-terminal domain"/>
    <property type="match status" value="1"/>
</dbReference>
<dbReference type="PROSITE" id="PS00374">
    <property type="entry name" value="MGMT"/>
    <property type="match status" value="1"/>
</dbReference>
<reference evidence="8 9" key="1">
    <citation type="journal article" date="2016" name="Nat. Commun.">
        <title>Thousands of microbial genomes shed light on interconnected biogeochemical processes in an aquifer system.</title>
        <authorList>
            <person name="Anantharaman K."/>
            <person name="Brown C.T."/>
            <person name="Hug L.A."/>
            <person name="Sharon I."/>
            <person name="Castelle C.J."/>
            <person name="Probst A.J."/>
            <person name="Thomas B.C."/>
            <person name="Singh A."/>
            <person name="Wilkins M.J."/>
            <person name="Karaoz U."/>
            <person name="Brodie E.L."/>
            <person name="Williams K.H."/>
            <person name="Hubbard S.S."/>
            <person name="Banfield J.F."/>
        </authorList>
    </citation>
    <scope>NUCLEOTIDE SEQUENCE [LARGE SCALE GENOMIC DNA]</scope>
</reference>
<dbReference type="NCBIfam" id="TIGR00589">
    <property type="entry name" value="ogt"/>
    <property type="match status" value="1"/>
</dbReference>
<keyword evidence="2" id="KW-0489">Methyltransferase</keyword>
<sequence>MLTKFEQDVYAVVKTIPKGQVRSYSWVAEQIGNPRASRAVGNALNKNPFAPQVPCHRVVAKNGWGGFAKGLKKKLQLLKSEDVTCYQSE</sequence>
<evidence type="ECO:0000313" key="8">
    <source>
        <dbReference type="EMBL" id="OGC34064.1"/>
    </source>
</evidence>
<dbReference type="CDD" id="cd06445">
    <property type="entry name" value="ATase"/>
    <property type="match status" value="1"/>
</dbReference>
<evidence type="ECO:0000256" key="2">
    <source>
        <dbReference type="ARBA" id="ARBA00022603"/>
    </source>
</evidence>
<evidence type="ECO:0000256" key="1">
    <source>
        <dbReference type="ARBA" id="ARBA00001286"/>
    </source>
</evidence>
<dbReference type="InterPro" id="IPR036388">
    <property type="entry name" value="WH-like_DNA-bd_sf"/>
</dbReference>
<proteinExistence type="predicted"/>
<dbReference type="PANTHER" id="PTHR10815">
    <property type="entry name" value="METHYLATED-DNA--PROTEIN-CYSTEINE METHYLTRANSFERASE"/>
    <property type="match status" value="1"/>
</dbReference>
<feature type="domain" description="Methylated-DNA-[protein]-cysteine S-methyltransferase DNA binding" evidence="7">
    <location>
        <begin position="4"/>
        <end position="83"/>
    </location>
</feature>
<dbReference type="PANTHER" id="PTHR10815:SF13">
    <property type="entry name" value="METHYLATED-DNA--PROTEIN-CYSTEINE METHYLTRANSFERASE"/>
    <property type="match status" value="1"/>
</dbReference>
<dbReference type="InterPro" id="IPR036217">
    <property type="entry name" value="MethylDNA_cys_MeTrfase_DNAb"/>
</dbReference>
<dbReference type="Gene3D" id="1.10.10.10">
    <property type="entry name" value="Winged helix-like DNA-binding domain superfamily/Winged helix DNA-binding domain"/>
    <property type="match status" value="1"/>
</dbReference>
<accession>A0A1F4TMZ2</accession>
<gene>
    <name evidence="8" type="ORF">A2462_01180</name>
</gene>